<comment type="catalytic activity">
    <reaction evidence="13 15">
        <text>Couples ATP hydrolysis with the unwinding of duplex DNA by translocating in the 3'-5' direction.</text>
        <dbReference type="EC" id="5.6.2.4"/>
    </reaction>
</comment>
<feature type="domain" description="UvrD-like helicase ATP-binding" evidence="18">
    <location>
        <begin position="1"/>
        <end position="326"/>
    </location>
</feature>
<dbReference type="InterPro" id="IPR004586">
    <property type="entry name" value="RecB"/>
</dbReference>
<comment type="domain">
    <text evidence="15">The C-terminal domain has nuclease activity and interacts with RecD. It interacts with RecA, facilitating its loading onto ssDNA.</text>
</comment>
<comment type="catalytic activity">
    <reaction evidence="15">
        <text>Exonucleolytic cleavage (in the presence of ATP) in either 5'- to 3'- or 3'- to 5'-direction to yield 5'-phosphooligonucleotides.</text>
        <dbReference type="EC" id="3.1.11.5"/>
    </reaction>
</comment>
<evidence type="ECO:0000313" key="21">
    <source>
        <dbReference type="Proteomes" id="UP000009235"/>
    </source>
</evidence>
<keyword evidence="21" id="KW-1185">Reference proteome</keyword>
<comment type="catalytic activity">
    <reaction evidence="14 15">
        <text>ATP + H2O = ADP + phosphate + H(+)</text>
        <dbReference type="Rhea" id="RHEA:13065"/>
        <dbReference type="ChEBI" id="CHEBI:15377"/>
        <dbReference type="ChEBI" id="CHEBI:15378"/>
        <dbReference type="ChEBI" id="CHEBI:30616"/>
        <dbReference type="ChEBI" id="CHEBI:43474"/>
        <dbReference type="ChEBI" id="CHEBI:456216"/>
        <dbReference type="EC" id="5.6.2.4"/>
    </reaction>
</comment>
<organism evidence="20 21">
    <name type="scientific">Hoyosella subflava (strain DSM 45089 / JCM 17490 / NBRC 109087 / DQS3-9A1)</name>
    <name type="common">Amycolicicoccus subflavus</name>
    <dbReference type="NCBI Taxonomy" id="443218"/>
    <lineage>
        <taxon>Bacteria</taxon>
        <taxon>Bacillati</taxon>
        <taxon>Actinomycetota</taxon>
        <taxon>Actinomycetes</taxon>
        <taxon>Mycobacteriales</taxon>
        <taxon>Hoyosellaceae</taxon>
        <taxon>Hoyosella</taxon>
    </lineage>
</organism>
<dbReference type="CDD" id="cd17932">
    <property type="entry name" value="DEXQc_UvrD"/>
    <property type="match status" value="1"/>
</dbReference>
<keyword evidence="5 15" id="KW-0378">Hydrolase</keyword>
<dbReference type="GO" id="GO:0008854">
    <property type="term" value="F:exodeoxyribonuclease V activity"/>
    <property type="evidence" value="ECO:0007669"/>
    <property type="project" value="UniProtKB-EC"/>
</dbReference>
<name>F6EKT0_HOYSD</name>
<accession>F6EKT0</accession>
<dbReference type="EC" id="3.1.11.5" evidence="15"/>
<comment type="subunit">
    <text evidence="15">Heterotrimer of RecB, RecC and RecD. All subunits contribute to DNA-binding. Interacts with RecA.</text>
</comment>
<dbReference type="PROSITE" id="PS51217">
    <property type="entry name" value="UVRD_HELICASE_CTER"/>
    <property type="match status" value="1"/>
</dbReference>
<feature type="compositionally biased region" description="Acidic residues" evidence="17">
    <location>
        <begin position="804"/>
        <end position="815"/>
    </location>
</feature>
<dbReference type="AlphaFoldDB" id="F6EKT0"/>
<dbReference type="Gene3D" id="3.40.50.300">
    <property type="entry name" value="P-loop containing nucleotide triphosphate hydrolases"/>
    <property type="match status" value="2"/>
</dbReference>
<dbReference type="Pfam" id="PF13361">
    <property type="entry name" value="UvrD_C"/>
    <property type="match status" value="1"/>
</dbReference>
<dbReference type="GO" id="GO:0000724">
    <property type="term" value="P:double-strand break repair via homologous recombination"/>
    <property type="evidence" value="ECO:0007669"/>
    <property type="project" value="UniProtKB-UniRule"/>
</dbReference>
<keyword evidence="7 15" id="KW-0269">Exonuclease</keyword>
<evidence type="ECO:0000256" key="1">
    <source>
        <dbReference type="ARBA" id="ARBA00022722"/>
    </source>
</evidence>
<dbReference type="InterPro" id="IPR014017">
    <property type="entry name" value="DNA_helicase_UvrD-like_C"/>
</dbReference>
<evidence type="ECO:0000313" key="20">
    <source>
        <dbReference type="EMBL" id="AEF41410.1"/>
    </source>
</evidence>
<dbReference type="InterPro" id="IPR014016">
    <property type="entry name" value="UvrD-like_ATP-bd"/>
</dbReference>
<dbReference type="GO" id="GO:0000287">
    <property type="term" value="F:magnesium ion binding"/>
    <property type="evidence" value="ECO:0007669"/>
    <property type="project" value="UniProtKB-UniRule"/>
</dbReference>
<dbReference type="GO" id="GO:0016887">
    <property type="term" value="F:ATP hydrolysis activity"/>
    <property type="evidence" value="ECO:0007669"/>
    <property type="project" value="RHEA"/>
</dbReference>
<evidence type="ECO:0000256" key="4">
    <source>
        <dbReference type="ARBA" id="ARBA00022763"/>
    </source>
</evidence>
<dbReference type="GO" id="GO:0003677">
    <property type="term" value="F:DNA binding"/>
    <property type="evidence" value="ECO:0007669"/>
    <property type="project" value="UniProtKB-UniRule"/>
</dbReference>
<dbReference type="OrthoDB" id="9810135at2"/>
<evidence type="ECO:0000256" key="8">
    <source>
        <dbReference type="ARBA" id="ARBA00022840"/>
    </source>
</evidence>
<feature type="region of interest" description="Disordered" evidence="17">
    <location>
        <begin position="797"/>
        <end position="828"/>
    </location>
</feature>
<dbReference type="Pfam" id="PF12705">
    <property type="entry name" value="PDDEXK_1"/>
    <property type="match status" value="1"/>
</dbReference>
<dbReference type="EMBL" id="CP002786">
    <property type="protein sequence ID" value="AEF41410.1"/>
    <property type="molecule type" value="Genomic_DNA"/>
</dbReference>
<evidence type="ECO:0000256" key="10">
    <source>
        <dbReference type="ARBA" id="ARBA00023125"/>
    </source>
</evidence>
<dbReference type="InterPro" id="IPR027417">
    <property type="entry name" value="P-loop_NTPase"/>
</dbReference>
<comment type="cofactor">
    <cofactor evidence="15">
        <name>Mg(2+)</name>
        <dbReference type="ChEBI" id="CHEBI:18420"/>
    </cofactor>
    <text evidence="15">Binds 1 Mg(2+) ion per subunit.</text>
</comment>
<evidence type="ECO:0000256" key="6">
    <source>
        <dbReference type="ARBA" id="ARBA00022806"/>
    </source>
</evidence>
<evidence type="ECO:0000256" key="14">
    <source>
        <dbReference type="ARBA" id="ARBA00048988"/>
    </source>
</evidence>
<evidence type="ECO:0000256" key="17">
    <source>
        <dbReference type="SAM" id="MobiDB-lite"/>
    </source>
</evidence>
<feature type="region of interest" description="Nuclease activity, interacts with RecD and RecA" evidence="15">
    <location>
        <begin position="782"/>
        <end position="1093"/>
    </location>
</feature>
<keyword evidence="1 15" id="KW-0540">Nuclease</keyword>
<dbReference type="Proteomes" id="UP000009235">
    <property type="component" value="Chromosome"/>
</dbReference>
<protein>
    <recommendedName>
        <fullName evidence="15">RecBCD enzyme subunit RecB</fullName>
        <ecNumber evidence="15">3.1.11.5</ecNumber>
        <ecNumber evidence="15">5.6.2.4</ecNumber>
    </recommendedName>
    <alternativeName>
        <fullName evidence="15">DNA 3'-5' helicase subunit RecB</fullName>
    </alternativeName>
    <alternativeName>
        <fullName evidence="15">Exonuclease V subunit RecB</fullName>
        <shortName evidence="15">ExoV subunit RecB</shortName>
    </alternativeName>
    <alternativeName>
        <fullName evidence="15">Helicase/nuclease RecBCD subunit RecB</fullName>
    </alternativeName>
</protein>
<evidence type="ECO:0000256" key="16">
    <source>
        <dbReference type="PROSITE-ProRule" id="PRU00560"/>
    </source>
</evidence>
<feature type="region of interest" description="DNA-binding and helicase activity, interacts with RecC" evidence="15">
    <location>
        <begin position="1"/>
        <end position="746"/>
    </location>
</feature>
<dbReference type="Pfam" id="PF00580">
    <property type="entry name" value="UvrD-helicase"/>
    <property type="match status" value="1"/>
</dbReference>
<dbReference type="InterPro" id="IPR011604">
    <property type="entry name" value="PDDEXK-like_dom_sf"/>
</dbReference>
<dbReference type="CDD" id="cd22352">
    <property type="entry name" value="RecB_C-like"/>
    <property type="match status" value="1"/>
</dbReference>
<keyword evidence="4 15" id="KW-0227">DNA damage</keyword>
<dbReference type="Gene3D" id="3.90.320.10">
    <property type="match status" value="1"/>
</dbReference>
<dbReference type="PANTHER" id="PTHR11070:SF23">
    <property type="entry name" value="RECBCD ENZYME SUBUNIT RECB"/>
    <property type="match status" value="1"/>
</dbReference>
<evidence type="ECO:0000256" key="7">
    <source>
        <dbReference type="ARBA" id="ARBA00022839"/>
    </source>
</evidence>
<comment type="similarity">
    <text evidence="15">Belongs to the helicase family. UvrD subfamily.</text>
</comment>
<feature type="active site" description="For nuclease activity" evidence="15">
    <location>
        <position position="985"/>
    </location>
</feature>
<dbReference type="HOGENOM" id="CLU_001114_6_1_11"/>
<keyword evidence="8 15" id="KW-0067">ATP-binding</keyword>
<keyword evidence="3 15" id="KW-0547">Nucleotide-binding</keyword>
<feature type="binding site" evidence="15">
    <location>
        <position position="985"/>
    </location>
    <ligand>
        <name>Mg(2+)</name>
        <dbReference type="ChEBI" id="CHEBI:18420"/>
    </ligand>
</feature>
<dbReference type="RefSeq" id="WP_013807759.1">
    <property type="nucleotide sequence ID" value="NC_015564.1"/>
</dbReference>
<dbReference type="InterPro" id="IPR000212">
    <property type="entry name" value="DNA_helicase_UvrD/REP"/>
</dbReference>
<dbReference type="HAMAP" id="MF_01485">
    <property type="entry name" value="RecB"/>
    <property type="match status" value="1"/>
</dbReference>
<feature type="binding site" evidence="16">
    <location>
        <begin position="17"/>
        <end position="24"/>
    </location>
    <ligand>
        <name>ATP</name>
        <dbReference type="ChEBI" id="CHEBI:30616"/>
    </ligand>
</feature>
<dbReference type="PROSITE" id="PS51198">
    <property type="entry name" value="UVRD_HELICASE_ATP_BIND"/>
    <property type="match status" value="1"/>
</dbReference>
<keyword evidence="11 15" id="KW-0234">DNA repair</keyword>
<evidence type="ECO:0000256" key="15">
    <source>
        <dbReference type="HAMAP-Rule" id="MF_01485"/>
    </source>
</evidence>
<comment type="domain">
    <text evidence="15">The N-terminal DNA-binding domain is a ssDNA-dependent ATPase and has ATP-dependent 3'-5' helicase function. This domain interacts with RecC.</text>
</comment>
<proteinExistence type="inferred from homology"/>
<comment type="miscellaneous">
    <text evidence="15">In the RecBCD complex, RecB has a slow 3'-5' helicase, an exonuclease activity and loads RecA onto ssDNA, RecD has a fast 5'-3' helicase activity, while RecC stimulates the ATPase and processivity of the RecB helicase and contributes to recognition of the Chi site.</text>
</comment>
<gene>
    <name evidence="15 20" type="primary">recB</name>
    <name evidence="20" type="ordered locus">AS9A_2963</name>
</gene>
<dbReference type="GO" id="GO:0009338">
    <property type="term" value="C:exodeoxyribonuclease V complex"/>
    <property type="evidence" value="ECO:0007669"/>
    <property type="project" value="TreeGrafter"/>
</dbReference>
<dbReference type="STRING" id="443218.AS9A_2963"/>
<dbReference type="KEGG" id="asd:AS9A_2963"/>
<keyword evidence="10 15" id="KW-0238">DNA-binding</keyword>
<evidence type="ECO:0000256" key="9">
    <source>
        <dbReference type="ARBA" id="ARBA00022842"/>
    </source>
</evidence>
<sequence>MFDLTGPLPDGTTVLEASAGTGKTYAIVGLAARYVAEGRASLSELLLVTFSRAATQELRERTRERLTETAYALADAHAAAAHDDPLIRHLATGTLEDVRERRDRLTHALSDFDAATIATTHSFCQRMLDSLGLAGEHEPHVTFTESIDDLAAEVIDDLYLKHYAGQSAPPISLAAARAAALAAIRDRQARLAPFNADDGSAPWHLVAFAEAARGEIERRKRIAGIRTFDDLLILLRDTLADQVHGDTACERVRRQYRLVLVDEFQDTDPVQWEILSRAFHGHSTLILVGDPKQAIYAFRGAEVLSYLDAARQASNHRQLGVNWRSDAGLIAALDHLYGRAALGHADIVVGSVTAHHTKSRIEETVPLRLRYLPRTGSGPLGRTGFPPIGRLRARVARDLAADVARLLRSGRRVSLGPEDRPVAPNDIAILVRKWAHIPYIRDELDRLAVPSVLAGGASVFTTPSATQWLWLLHALEQPHRPGRVRLAALTPLLGYRPEQLDDEAMAGLSGHLRAWAELFSTAGFAAVSERIAAHTGFDARLLSHESGERDLTDLRHIAQLLNEAALENSYGLSALTRWLTRRIQDPNSGGGSDRSQRLDSEAAAVQIVTIHGSKGLQFPIVYVPYGWDGAKDPYPSSLLLHDDDGRRILDIGGKESPDFFRHRTRCNREDAGEELRLLYVALTRAQCQAVLWWAPAYGTETAPLQRLLMGRSSDSTEPALPAKVPEDHIAAQILEDWGGAAAQYISVEAAGKGGGPALSWEPAPEPVRELAAAEFHRSLDAKWRRTSYSALIATAHDPAGVSSEPEEPVISDEPDAEPHLVSDRGGAPSLMNDLPSGAVFGTLVHEILETVDTSTGDLPAELHNRCRDAIRRRHSEVEPAALATALHAVMTTPLGYGTLADIRPGDLLPELSFEFPLAGGDTPVSDRVTLQRIARLLHNHVPADDPLASYHRVLTTVKAPPLRGFLTGSIDAVLRVPGPRYIVADYKTNRLGRGDLTVGHYTPEAMAAEMLHAHYPLQALLYCVALHRYLRWRQPHYEPEVHLGTVQYLFVRGMIGPDTPPGHGVFEWKPPARLVVQLSDMLAASDLGAETDV</sequence>
<dbReference type="SUPFAM" id="SSF52980">
    <property type="entry name" value="Restriction endonuclease-like"/>
    <property type="match status" value="1"/>
</dbReference>
<keyword evidence="9 15" id="KW-0460">Magnesium</keyword>
<evidence type="ECO:0000256" key="3">
    <source>
        <dbReference type="ARBA" id="ARBA00022741"/>
    </source>
</evidence>
<dbReference type="GO" id="GO:0005829">
    <property type="term" value="C:cytosol"/>
    <property type="evidence" value="ECO:0007669"/>
    <property type="project" value="TreeGrafter"/>
</dbReference>
<dbReference type="eggNOG" id="COG1074">
    <property type="taxonomic scope" value="Bacteria"/>
</dbReference>
<evidence type="ECO:0000259" key="18">
    <source>
        <dbReference type="PROSITE" id="PS51198"/>
    </source>
</evidence>
<evidence type="ECO:0000256" key="11">
    <source>
        <dbReference type="ARBA" id="ARBA00023204"/>
    </source>
</evidence>
<dbReference type="GO" id="GO:0043138">
    <property type="term" value="F:3'-5' DNA helicase activity"/>
    <property type="evidence" value="ECO:0007669"/>
    <property type="project" value="UniProtKB-UniRule"/>
</dbReference>
<dbReference type="InterPro" id="IPR038726">
    <property type="entry name" value="PDDEXK_AddAB-type"/>
</dbReference>
<feature type="domain" description="UvrD-like helicase C-terminal" evidence="19">
    <location>
        <begin position="355"/>
        <end position="615"/>
    </location>
</feature>
<evidence type="ECO:0000256" key="13">
    <source>
        <dbReference type="ARBA" id="ARBA00034617"/>
    </source>
</evidence>
<keyword evidence="12 15" id="KW-0413">Isomerase</keyword>
<keyword evidence="6 15" id="KW-0347">Helicase</keyword>
<reference evidence="20 21" key="1">
    <citation type="journal article" date="2011" name="J. Bacteriol.">
        <title>Complete genome sequence of Amycolicicoccus subflavus DQS3-9A1T, an actinomycete isolated from crude oil-polluted soil.</title>
        <authorList>
            <person name="Cai M."/>
            <person name="Chen W.M."/>
            <person name="Nie Y."/>
            <person name="Chi C.Q."/>
            <person name="Wang Y.N."/>
            <person name="Tang Y.Q."/>
            <person name="Li G.Y."/>
            <person name="Wu X.L."/>
        </authorList>
    </citation>
    <scope>NUCLEOTIDE SEQUENCE [LARGE SCALE GENOMIC DNA]</scope>
    <source>
        <strain evidence="21">DSM 45089 / DQS3-9A1</strain>
    </source>
</reference>
<dbReference type="PANTHER" id="PTHR11070">
    <property type="entry name" value="UVRD / RECB / PCRA DNA HELICASE FAMILY MEMBER"/>
    <property type="match status" value="1"/>
</dbReference>
<evidence type="ECO:0000256" key="2">
    <source>
        <dbReference type="ARBA" id="ARBA00022723"/>
    </source>
</evidence>
<comment type="function">
    <text evidence="15">A helicase/nuclease that prepares dsDNA breaks (DSB) for recombinational DNA repair. Binds to DSBs and unwinds DNA via a highly rapid and processive ATP-dependent bidirectional helicase activity. Unwinds dsDNA until it encounters a Chi (crossover hotspot instigator) sequence from the 3' direction. Cuts ssDNA a few nucleotides 3' to the Chi site. The properties and activities of the enzyme are changed at Chi. The Chi-altered holoenzyme produces a long 3'-ssDNA overhang and facilitates RecA-binding to the ssDNA for homologous DNA recombination and repair. Holoenzyme degrades any linearized DNA that is unable to undergo homologous recombination. In the holoenzyme this subunit contributes ATPase, 3'-5' helicase, exonuclease activity and loads RecA onto ssDNA.</text>
</comment>
<dbReference type="Gene3D" id="1.10.486.10">
    <property type="entry name" value="PCRA, domain 4"/>
    <property type="match status" value="1"/>
</dbReference>
<evidence type="ECO:0000259" key="19">
    <source>
        <dbReference type="PROSITE" id="PS51217"/>
    </source>
</evidence>
<dbReference type="InterPro" id="IPR011335">
    <property type="entry name" value="Restrct_endonuc-II-like"/>
</dbReference>
<dbReference type="GO" id="GO:0005524">
    <property type="term" value="F:ATP binding"/>
    <property type="evidence" value="ECO:0007669"/>
    <property type="project" value="UniProtKB-UniRule"/>
</dbReference>
<evidence type="ECO:0000256" key="12">
    <source>
        <dbReference type="ARBA" id="ARBA00023235"/>
    </source>
</evidence>
<keyword evidence="2 15" id="KW-0479">Metal-binding</keyword>
<feature type="binding site" evidence="15">
    <location>
        <position position="845"/>
    </location>
    <ligand>
        <name>Mg(2+)</name>
        <dbReference type="ChEBI" id="CHEBI:18420"/>
    </ligand>
</feature>
<dbReference type="SUPFAM" id="SSF52540">
    <property type="entry name" value="P-loop containing nucleoside triphosphate hydrolases"/>
    <property type="match status" value="1"/>
</dbReference>
<dbReference type="EC" id="5.6.2.4" evidence="15"/>
<evidence type="ECO:0000256" key="5">
    <source>
        <dbReference type="ARBA" id="ARBA00022801"/>
    </source>
</evidence>
<feature type="binding site" evidence="15">
    <location>
        <position position="971"/>
    </location>
    <ligand>
        <name>Mg(2+)</name>
        <dbReference type="ChEBI" id="CHEBI:18420"/>
    </ligand>
</feature>